<keyword evidence="1" id="KW-0472">Membrane</keyword>
<dbReference type="Proteomes" id="UP001172159">
    <property type="component" value="Unassembled WGS sequence"/>
</dbReference>
<keyword evidence="1" id="KW-0812">Transmembrane</keyword>
<sequence length="81" mass="9396">MVFSIHQAEPAWSGFLYHLEQAPGPLHSTSEAIAFIILLFFPFLVHFYVGLFVQHRLHLCHEGARQKQYSSATVTRRYHGR</sequence>
<feature type="transmembrane region" description="Helical" evidence="1">
    <location>
        <begin position="32"/>
        <end position="53"/>
    </location>
</feature>
<accession>A0AA40ANQ0</accession>
<reference evidence="2" key="1">
    <citation type="submission" date="2023-06" db="EMBL/GenBank/DDBJ databases">
        <title>Genome-scale phylogeny and comparative genomics of the fungal order Sordariales.</title>
        <authorList>
            <consortium name="Lawrence Berkeley National Laboratory"/>
            <person name="Hensen N."/>
            <person name="Bonometti L."/>
            <person name="Westerberg I."/>
            <person name="Brannstrom I.O."/>
            <person name="Guillou S."/>
            <person name="Cros-Aarteil S."/>
            <person name="Calhoun S."/>
            <person name="Haridas S."/>
            <person name="Kuo A."/>
            <person name="Mondo S."/>
            <person name="Pangilinan J."/>
            <person name="Riley R."/>
            <person name="Labutti K."/>
            <person name="Andreopoulos B."/>
            <person name="Lipzen A."/>
            <person name="Chen C."/>
            <person name="Yanf M."/>
            <person name="Daum C."/>
            <person name="Ng V."/>
            <person name="Clum A."/>
            <person name="Steindorff A."/>
            <person name="Ohm R."/>
            <person name="Martin F."/>
            <person name="Silar P."/>
            <person name="Natvig D."/>
            <person name="Lalanne C."/>
            <person name="Gautier V."/>
            <person name="Ament-Velasquez S.L."/>
            <person name="Kruys A."/>
            <person name="Hutchinson M.I."/>
            <person name="Powell A.J."/>
            <person name="Barry K."/>
            <person name="Miller A.N."/>
            <person name="Grigoriev I.V."/>
            <person name="Debuchy R."/>
            <person name="Gladieux P."/>
            <person name="Thoren M.H."/>
            <person name="Johannesson H."/>
        </authorList>
    </citation>
    <scope>NUCLEOTIDE SEQUENCE</scope>
    <source>
        <strain evidence="2">CBS 540.89</strain>
    </source>
</reference>
<organism evidence="2 3">
    <name type="scientific">Apiosordaria backusii</name>
    <dbReference type="NCBI Taxonomy" id="314023"/>
    <lineage>
        <taxon>Eukaryota</taxon>
        <taxon>Fungi</taxon>
        <taxon>Dikarya</taxon>
        <taxon>Ascomycota</taxon>
        <taxon>Pezizomycotina</taxon>
        <taxon>Sordariomycetes</taxon>
        <taxon>Sordariomycetidae</taxon>
        <taxon>Sordariales</taxon>
        <taxon>Lasiosphaeriaceae</taxon>
        <taxon>Apiosordaria</taxon>
    </lineage>
</organism>
<comment type="caution">
    <text evidence="2">The sequence shown here is derived from an EMBL/GenBank/DDBJ whole genome shotgun (WGS) entry which is preliminary data.</text>
</comment>
<keyword evidence="3" id="KW-1185">Reference proteome</keyword>
<keyword evidence="1" id="KW-1133">Transmembrane helix</keyword>
<gene>
    <name evidence="2" type="ORF">B0T21DRAFT_295859</name>
</gene>
<proteinExistence type="predicted"/>
<protein>
    <submittedName>
        <fullName evidence="2">Uncharacterized protein</fullName>
    </submittedName>
</protein>
<dbReference type="EMBL" id="JAUKTV010000013">
    <property type="protein sequence ID" value="KAK0719097.1"/>
    <property type="molecule type" value="Genomic_DNA"/>
</dbReference>
<evidence type="ECO:0000313" key="3">
    <source>
        <dbReference type="Proteomes" id="UP001172159"/>
    </source>
</evidence>
<evidence type="ECO:0000313" key="2">
    <source>
        <dbReference type="EMBL" id="KAK0719097.1"/>
    </source>
</evidence>
<evidence type="ECO:0000256" key="1">
    <source>
        <dbReference type="SAM" id="Phobius"/>
    </source>
</evidence>
<name>A0AA40ANQ0_9PEZI</name>
<dbReference type="AlphaFoldDB" id="A0AA40ANQ0"/>